<feature type="transmembrane region" description="Helical" evidence="6">
    <location>
        <begin position="266"/>
        <end position="283"/>
    </location>
</feature>
<evidence type="ECO:0000313" key="8">
    <source>
        <dbReference type="EMBL" id="QTH20284.1"/>
    </source>
</evidence>
<evidence type="ECO:0000256" key="6">
    <source>
        <dbReference type="SAM" id="Phobius"/>
    </source>
</evidence>
<sequence length="526" mass="56031">MNPVERAVATETGSTAPHKAVGRYAWYVLGVLILVYALNFIDRQILSILAQNVKRDLDLTDAQLGFLYGTAFAIFYATFGIPLGRLADRWNRVTLLALGLAIWSAMTVLSGFSESFGELAFARIGVGIGEASAAPAAFSLIAAYFPKEKRGFALSIYATGAYIGFGISLPLGGWIADSWDASYALRAAPLGLAGWQAAFIAVGLPGLLLAVWVFSLREPARTETPQSAGLPGVSVFRMFGRDLASVIPPFTLWNIARYPGELSRNIAALGIVALVSAAMIWLTGDYGQWIALAIGVYAIISWIQDLRYSDRPAFHLICADWALPLCLLSFGCIALLTYSAAFWAAPYAIRTFGMSATAAGSMIGVPGAIASALGILAGGRLSDIWKARDPRGRIFTCMIGAALPIPLIALMYTRVDLQAYLLISPAVYFVTAVTGGVCVAACQDLVLPRMYGTVGSVYLVGTTMIGLALGPYGTGKIATITGSLQTGVLSMLLITPITLTALWFLSRRTTEAEATRFERARLAGEA</sequence>
<dbReference type="RefSeq" id="WP_208632074.1">
    <property type="nucleotide sequence ID" value="NZ_CP059319.1"/>
</dbReference>
<evidence type="ECO:0000256" key="1">
    <source>
        <dbReference type="ARBA" id="ARBA00004141"/>
    </source>
</evidence>
<feature type="domain" description="Major facilitator superfamily (MFS) profile" evidence="7">
    <location>
        <begin position="28"/>
        <end position="510"/>
    </location>
</feature>
<keyword evidence="5 6" id="KW-0472">Membrane</keyword>
<feature type="transmembrane region" description="Helical" evidence="6">
    <location>
        <begin position="454"/>
        <end position="472"/>
    </location>
</feature>
<feature type="transmembrane region" description="Helical" evidence="6">
    <location>
        <begin position="419"/>
        <end position="442"/>
    </location>
</feature>
<feature type="transmembrane region" description="Helical" evidence="6">
    <location>
        <begin position="62"/>
        <end position="81"/>
    </location>
</feature>
<comment type="subcellular location">
    <subcellularLocation>
        <location evidence="1">Membrane</location>
        <topology evidence="1">Multi-pass membrane protein</topology>
    </subcellularLocation>
</comment>
<dbReference type="EMBL" id="CP059319">
    <property type="protein sequence ID" value="QTH20284.1"/>
    <property type="molecule type" value="Genomic_DNA"/>
</dbReference>
<evidence type="ECO:0000256" key="2">
    <source>
        <dbReference type="ARBA" id="ARBA00022448"/>
    </source>
</evidence>
<protein>
    <submittedName>
        <fullName evidence="8">MFS transporter</fullName>
    </submittedName>
</protein>
<dbReference type="PANTHER" id="PTHR23505">
    <property type="entry name" value="SPINSTER"/>
    <property type="match status" value="1"/>
</dbReference>
<feature type="transmembrane region" description="Helical" evidence="6">
    <location>
        <begin position="289"/>
        <end position="309"/>
    </location>
</feature>
<keyword evidence="2" id="KW-0813">Transport</keyword>
<feature type="transmembrane region" description="Helical" evidence="6">
    <location>
        <begin position="195"/>
        <end position="214"/>
    </location>
</feature>
<evidence type="ECO:0000256" key="4">
    <source>
        <dbReference type="ARBA" id="ARBA00022989"/>
    </source>
</evidence>
<dbReference type="Proteomes" id="UP000664914">
    <property type="component" value="Chromosome"/>
</dbReference>
<dbReference type="AlphaFoldDB" id="A0A975D067"/>
<organism evidence="8 9">
    <name type="scientific">Rhizorhabdus wittichii</name>
    <dbReference type="NCBI Taxonomy" id="160791"/>
    <lineage>
        <taxon>Bacteria</taxon>
        <taxon>Pseudomonadati</taxon>
        <taxon>Pseudomonadota</taxon>
        <taxon>Alphaproteobacteria</taxon>
        <taxon>Sphingomonadales</taxon>
        <taxon>Sphingomonadaceae</taxon>
        <taxon>Rhizorhabdus</taxon>
    </lineage>
</organism>
<dbReference type="Gene3D" id="1.20.1250.20">
    <property type="entry name" value="MFS general substrate transporter like domains"/>
    <property type="match status" value="2"/>
</dbReference>
<feature type="transmembrane region" description="Helical" evidence="6">
    <location>
        <begin position="363"/>
        <end position="382"/>
    </location>
</feature>
<reference evidence="8" key="1">
    <citation type="submission" date="2020-07" db="EMBL/GenBank/DDBJ databases">
        <authorList>
            <person name="Camacho E."/>
        </authorList>
    </citation>
    <scope>NUCLEOTIDE SEQUENCE</scope>
    <source>
        <strain evidence="8">MPO218</strain>
    </source>
</reference>
<evidence type="ECO:0000259" key="7">
    <source>
        <dbReference type="PROSITE" id="PS50850"/>
    </source>
</evidence>
<dbReference type="InterPro" id="IPR036259">
    <property type="entry name" value="MFS_trans_sf"/>
</dbReference>
<feature type="transmembrane region" description="Helical" evidence="6">
    <location>
        <begin position="24"/>
        <end position="42"/>
    </location>
</feature>
<evidence type="ECO:0000256" key="5">
    <source>
        <dbReference type="ARBA" id="ARBA00023136"/>
    </source>
</evidence>
<dbReference type="GO" id="GO:0022857">
    <property type="term" value="F:transmembrane transporter activity"/>
    <property type="evidence" value="ECO:0007669"/>
    <property type="project" value="InterPro"/>
</dbReference>
<dbReference type="InterPro" id="IPR044770">
    <property type="entry name" value="MFS_spinster-like"/>
</dbReference>
<dbReference type="InterPro" id="IPR020846">
    <property type="entry name" value="MFS_dom"/>
</dbReference>
<name>A0A975D067_9SPHN</name>
<dbReference type="PROSITE" id="PS50850">
    <property type="entry name" value="MFS"/>
    <property type="match status" value="1"/>
</dbReference>
<feature type="transmembrane region" description="Helical" evidence="6">
    <location>
        <begin position="93"/>
        <end position="112"/>
    </location>
</feature>
<keyword evidence="3 6" id="KW-0812">Transmembrane</keyword>
<feature type="transmembrane region" description="Helical" evidence="6">
    <location>
        <begin position="152"/>
        <end position="175"/>
    </location>
</feature>
<feature type="transmembrane region" description="Helical" evidence="6">
    <location>
        <begin position="124"/>
        <end position="145"/>
    </location>
</feature>
<dbReference type="Pfam" id="PF07690">
    <property type="entry name" value="MFS_1"/>
    <property type="match status" value="1"/>
</dbReference>
<evidence type="ECO:0000256" key="3">
    <source>
        <dbReference type="ARBA" id="ARBA00022692"/>
    </source>
</evidence>
<gene>
    <name evidence="8" type="ORF">HRJ34_18305</name>
</gene>
<feature type="transmembrane region" description="Helical" evidence="6">
    <location>
        <begin position="321"/>
        <end position="343"/>
    </location>
</feature>
<reference evidence="8" key="2">
    <citation type="submission" date="2021-04" db="EMBL/GenBank/DDBJ databases">
        <title>Isolation and genomic analysis of the ibuprofen-degrading bacterium Sphingomonas strain MPO218.</title>
        <authorList>
            <person name="Aulestia M."/>
            <person name="Flores A."/>
            <person name="Mangas E.L."/>
            <person name="Perez-Pulido A.J."/>
            <person name="Santero E."/>
            <person name="Camacho E.M."/>
        </authorList>
    </citation>
    <scope>NUCLEOTIDE SEQUENCE</scope>
    <source>
        <strain evidence="8">MPO218</strain>
    </source>
</reference>
<evidence type="ECO:0000313" key="9">
    <source>
        <dbReference type="Proteomes" id="UP000664914"/>
    </source>
</evidence>
<feature type="transmembrane region" description="Helical" evidence="6">
    <location>
        <begin position="394"/>
        <end position="413"/>
    </location>
</feature>
<dbReference type="CDD" id="cd17328">
    <property type="entry name" value="MFS_spinster_like"/>
    <property type="match status" value="1"/>
</dbReference>
<keyword evidence="4 6" id="KW-1133">Transmembrane helix</keyword>
<dbReference type="GO" id="GO:0016020">
    <property type="term" value="C:membrane"/>
    <property type="evidence" value="ECO:0007669"/>
    <property type="project" value="UniProtKB-SubCell"/>
</dbReference>
<dbReference type="PANTHER" id="PTHR23505:SF79">
    <property type="entry name" value="PROTEIN SPINSTER"/>
    <property type="match status" value="1"/>
</dbReference>
<dbReference type="InterPro" id="IPR011701">
    <property type="entry name" value="MFS"/>
</dbReference>
<proteinExistence type="predicted"/>
<feature type="transmembrane region" description="Helical" evidence="6">
    <location>
        <begin position="484"/>
        <end position="505"/>
    </location>
</feature>
<dbReference type="SUPFAM" id="SSF103473">
    <property type="entry name" value="MFS general substrate transporter"/>
    <property type="match status" value="1"/>
</dbReference>
<accession>A0A975D067</accession>